<dbReference type="EMBL" id="JAYKXN010000002">
    <property type="protein sequence ID" value="KAK7309829.1"/>
    <property type="molecule type" value="Genomic_DNA"/>
</dbReference>
<gene>
    <name evidence="3" type="ORF">RJT34_06884</name>
</gene>
<keyword evidence="2" id="KW-0812">Transmembrane</keyword>
<proteinExistence type="predicted"/>
<accession>A0AAN9PTX1</accession>
<protein>
    <submittedName>
        <fullName evidence="3">Uncharacterized protein</fullName>
    </submittedName>
</protein>
<evidence type="ECO:0000256" key="1">
    <source>
        <dbReference type="SAM" id="MobiDB-lite"/>
    </source>
</evidence>
<evidence type="ECO:0000313" key="4">
    <source>
        <dbReference type="Proteomes" id="UP001359559"/>
    </source>
</evidence>
<feature type="transmembrane region" description="Helical" evidence="2">
    <location>
        <begin position="111"/>
        <end position="135"/>
    </location>
</feature>
<keyword evidence="4" id="KW-1185">Reference proteome</keyword>
<keyword evidence="2" id="KW-1133">Transmembrane helix</keyword>
<sequence>MTKLPPCMDNGDSPNRITKGKEVLYDEADGKKEDSQDDTVIIVDCDGDTIIKINEPFGDDDNPKPITKGKEVLYDEADGKKLTQPSTKYAGESSRPDVVVLSDSDTEFGDTFLLCGLFSLNSVSVMIAIFLSSIAGTK</sequence>
<organism evidence="3 4">
    <name type="scientific">Clitoria ternatea</name>
    <name type="common">Butterfly pea</name>
    <dbReference type="NCBI Taxonomy" id="43366"/>
    <lineage>
        <taxon>Eukaryota</taxon>
        <taxon>Viridiplantae</taxon>
        <taxon>Streptophyta</taxon>
        <taxon>Embryophyta</taxon>
        <taxon>Tracheophyta</taxon>
        <taxon>Spermatophyta</taxon>
        <taxon>Magnoliopsida</taxon>
        <taxon>eudicotyledons</taxon>
        <taxon>Gunneridae</taxon>
        <taxon>Pentapetalae</taxon>
        <taxon>rosids</taxon>
        <taxon>fabids</taxon>
        <taxon>Fabales</taxon>
        <taxon>Fabaceae</taxon>
        <taxon>Papilionoideae</taxon>
        <taxon>50 kb inversion clade</taxon>
        <taxon>NPAAA clade</taxon>
        <taxon>indigoferoid/millettioid clade</taxon>
        <taxon>Phaseoleae</taxon>
        <taxon>Clitoria</taxon>
    </lineage>
</organism>
<name>A0AAN9PTX1_CLITE</name>
<comment type="caution">
    <text evidence="3">The sequence shown here is derived from an EMBL/GenBank/DDBJ whole genome shotgun (WGS) entry which is preliminary data.</text>
</comment>
<keyword evidence="2" id="KW-0472">Membrane</keyword>
<dbReference type="Proteomes" id="UP001359559">
    <property type="component" value="Unassembled WGS sequence"/>
</dbReference>
<evidence type="ECO:0000313" key="3">
    <source>
        <dbReference type="EMBL" id="KAK7309829.1"/>
    </source>
</evidence>
<reference evidence="3 4" key="1">
    <citation type="submission" date="2024-01" db="EMBL/GenBank/DDBJ databases">
        <title>The genomes of 5 underutilized Papilionoideae crops provide insights into root nodulation and disease resistance.</title>
        <authorList>
            <person name="Yuan L."/>
        </authorList>
    </citation>
    <scope>NUCLEOTIDE SEQUENCE [LARGE SCALE GENOMIC DNA]</scope>
    <source>
        <strain evidence="3">LY-2023</strain>
        <tissue evidence="3">Leaf</tissue>
    </source>
</reference>
<feature type="region of interest" description="Disordered" evidence="1">
    <location>
        <begin position="1"/>
        <end position="22"/>
    </location>
</feature>
<dbReference type="AlphaFoldDB" id="A0AAN9PTX1"/>
<evidence type="ECO:0000256" key="2">
    <source>
        <dbReference type="SAM" id="Phobius"/>
    </source>
</evidence>